<evidence type="ECO:0000313" key="2">
    <source>
        <dbReference type="EMBL" id="ADW71400.1"/>
    </source>
</evidence>
<reference evidence="3" key="1">
    <citation type="submission" date="2011-01" db="EMBL/GenBank/DDBJ databases">
        <title>Complete sequence of plasmid3 of Acidobacterium sp. MP5ACTX9.</title>
        <authorList>
            <consortium name="US DOE Joint Genome Institute"/>
            <person name="Lucas S."/>
            <person name="Copeland A."/>
            <person name="Lapidus A."/>
            <person name="Cheng J.-F."/>
            <person name="Goodwin L."/>
            <person name="Pitluck S."/>
            <person name="Teshima H."/>
            <person name="Detter J.C."/>
            <person name="Han C."/>
            <person name="Tapia R."/>
            <person name="Land M."/>
            <person name="Hauser L."/>
            <person name="Kyrpides N."/>
            <person name="Ivanova N."/>
            <person name="Ovchinnikova G."/>
            <person name="Pagani I."/>
            <person name="Rawat S.R."/>
            <person name="Mannisto M."/>
            <person name="Haggblom M.M."/>
            <person name="Woyke T."/>
        </authorList>
    </citation>
    <scope>NUCLEOTIDE SEQUENCE [LARGE SCALE GENOMIC DNA]</scope>
    <source>
        <strain evidence="3">MP5ACTX9</strain>
        <plasmid evidence="3">Plasmid pACIX903</plasmid>
    </source>
</reference>
<gene>
    <name evidence="2" type="ordered locus">AciX9_4454</name>
</gene>
<keyword evidence="2" id="KW-0614">Plasmid</keyword>
<keyword evidence="3" id="KW-1185">Reference proteome</keyword>
<dbReference type="KEGG" id="acm:AciX9_4454"/>
<dbReference type="RefSeq" id="WP_013573119.1">
    <property type="nucleotide sequence ID" value="NC_015058.1"/>
</dbReference>
<dbReference type="AlphaFoldDB" id="E8X7G6"/>
<proteinExistence type="predicted"/>
<protein>
    <submittedName>
        <fullName evidence="2">Uncharacterized protein</fullName>
    </submittedName>
</protein>
<dbReference type="Proteomes" id="UP000000343">
    <property type="component" value="Plasmid pACIX903"/>
</dbReference>
<feature type="region of interest" description="Disordered" evidence="1">
    <location>
        <begin position="70"/>
        <end position="90"/>
    </location>
</feature>
<accession>E8X7G6</accession>
<sequence length="90" mass="9782">MPLLEIVASKKITATVTLEESTAKQVDQYAAMTKASADDVIDSALAYVFGKDTEFKKWCTDNPTFKASFPLRLKRPAPSTGTKPSTSPAR</sequence>
<feature type="compositionally biased region" description="Polar residues" evidence="1">
    <location>
        <begin position="79"/>
        <end position="90"/>
    </location>
</feature>
<evidence type="ECO:0000313" key="3">
    <source>
        <dbReference type="Proteomes" id="UP000000343"/>
    </source>
</evidence>
<geneLocation type="plasmid" evidence="2 3">
    <name>pACIX903</name>
</geneLocation>
<dbReference type="HOGENOM" id="CLU_174532_0_0_0"/>
<dbReference type="OrthoDB" id="122803at2"/>
<name>E8X7G6_GRATM</name>
<organism evidence="3">
    <name type="scientific">Granulicella tundricola (strain ATCC BAA-1859 / DSM 23138 / MP5ACTX9)</name>
    <dbReference type="NCBI Taxonomy" id="1198114"/>
    <lineage>
        <taxon>Bacteria</taxon>
        <taxon>Pseudomonadati</taxon>
        <taxon>Acidobacteriota</taxon>
        <taxon>Terriglobia</taxon>
        <taxon>Terriglobales</taxon>
        <taxon>Acidobacteriaceae</taxon>
        <taxon>Granulicella</taxon>
    </lineage>
</organism>
<dbReference type="EMBL" id="CP002483">
    <property type="protein sequence ID" value="ADW71400.1"/>
    <property type="molecule type" value="Genomic_DNA"/>
</dbReference>
<evidence type="ECO:0000256" key="1">
    <source>
        <dbReference type="SAM" id="MobiDB-lite"/>
    </source>
</evidence>